<dbReference type="RefSeq" id="WP_177179703.1">
    <property type="nucleotide sequence ID" value="NZ_FNZH01000007.1"/>
</dbReference>
<keyword evidence="3" id="KW-1185">Reference proteome</keyword>
<dbReference type="STRING" id="1416801.SAMN05192553_10715"/>
<dbReference type="SUPFAM" id="SSF54427">
    <property type="entry name" value="NTF2-like"/>
    <property type="match status" value="1"/>
</dbReference>
<dbReference type="Pfam" id="PF12680">
    <property type="entry name" value="SnoaL_2"/>
    <property type="match status" value="1"/>
</dbReference>
<dbReference type="AlphaFoldDB" id="A0A1H7AIR0"/>
<evidence type="ECO:0000259" key="1">
    <source>
        <dbReference type="Pfam" id="PF12680"/>
    </source>
</evidence>
<organism evidence="2 3">
    <name type="scientific">Cyclobacterium xiamenense</name>
    <dbReference type="NCBI Taxonomy" id="1297121"/>
    <lineage>
        <taxon>Bacteria</taxon>
        <taxon>Pseudomonadati</taxon>
        <taxon>Bacteroidota</taxon>
        <taxon>Cytophagia</taxon>
        <taxon>Cytophagales</taxon>
        <taxon>Cyclobacteriaceae</taxon>
        <taxon>Cyclobacterium</taxon>
    </lineage>
</organism>
<dbReference type="Gene3D" id="3.10.450.50">
    <property type="match status" value="1"/>
</dbReference>
<proteinExistence type="predicted"/>
<dbReference type="InterPro" id="IPR032710">
    <property type="entry name" value="NTF2-like_dom_sf"/>
</dbReference>
<gene>
    <name evidence="2" type="ORF">SAMN05192553_10715</name>
</gene>
<sequence>MDQLNATYKLVIEKYIAAYNAKNVEEMVRDLSVDVVFEHLTNDEVSMRLEGLDAFRRQAEEALSYFSHRKQTVLSWEFAGDLVRVEVDYQAVLAVDFPNGLKAGERLHMSGISEFTFENDRIKVINDRS</sequence>
<feature type="domain" description="SnoaL-like" evidence="1">
    <location>
        <begin position="12"/>
        <end position="123"/>
    </location>
</feature>
<dbReference type="Proteomes" id="UP000199403">
    <property type="component" value="Unassembled WGS sequence"/>
</dbReference>
<dbReference type="InterPro" id="IPR037401">
    <property type="entry name" value="SnoaL-like"/>
</dbReference>
<dbReference type="EMBL" id="FNZH01000007">
    <property type="protein sequence ID" value="SEJ64464.1"/>
    <property type="molecule type" value="Genomic_DNA"/>
</dbReference>
<evidence type="ECO:0000313" key="2">
    <source>
        <dbReference type="EMBL" id="SEJ64464.1"/>
    </source>
</evidence>
<protein>
    <submittedName>
        <fullName evidence="2">SnoaL-like domain-containing protein</fullName>
    </submittedName>
</protein>
<accession>A0A1H7AIR0</accession>
<reference evidence="3" key="1">
    <citation type="submission" date="2016-10" db="EMBL/GenBank/DDBJ databases">
        <authorList>
            <person name="Varghese N."/>
            <person name="Submissions S."/>
        </authorList>
    </citation>
    <scope>NUCLEOTIDE SEQUENCE [LARGE SCALE GENOMIC DNA]</scope>
    <source>
        <strain evidence="3">IBRC-M 10761</strain>
    </source>
</reference>
<name>A0A1H7AIR0_9BACT</name>
<evidence type="ECO:0000313" key="3">
    <source>
        <dbReference type="Proteomes" id="UP000199403"/>
    </source>
</evidence>